<dbReference type="Pfam" id="PF00535">
    <property type="entry name" value="Glycos_transf_2"/>
    <property type="match status" value="1"/>
</dbReference>
<keyword evidence="17" id="KW-1185">Reference proteome</keyword>
<comment type="catalytic activity">
    <reaction evidence="9">
        <text>GDP-mannose + (glucomannan)n = GDP + (glucomannan)n+1.</text>
        <dbReference type="EC" id="2.4.1.32"/>
    </reaction>
</comment>
<gene>
    <name evidence="16" type="ORF">EJB05_20022</name>
</gene>
<reference evidence="16 17" key="1">
    <citation type="journal article" date="2019" name="Sci. Rep.">
        <title>A high-quality genome of Eragrostis curvula grass provides insights into Poaceae evolution and supports new strategies to enhance forage quality.</title>
        <authorList>
            <person name="Carballo J."/>
            <person name="Santos B.A.C.M."/>
            <person name="Zappacosta D."/>
            <person name="Garbus I."/>
            <person name="Selva J.P."/>
            <person name="Gallo C.A."/>
            <person name="Diaz A."/>
            <person name="Albertini E."/>
            <person name="Caccamo M."/>
            <person name="Echenique V."/>
        </authorList>
    </citation>
    <scope>NUCLEOTIDE SEQUENCE [LARGE SCALE GENOMIC DNA]</scope>
    <source>
        <strain evidence="17">cv. Victoria</strain>
        <tissue evidence="16">Leaf</tissue>
    </source>
</reference>
<keyword evidence="5 14" id="KW-1133">Transmembrane helix</keyword>
<evidence type="ECO:0000313" key="16">
    <source>
        <dbReference type="EMBL" id="TVU28503.1"/>
    </source>
</evidence>
<dbReference type="GO" id="GO:0047259">
    <property type="term" value="F:glucomannan 4-beta-mannosyltransferase activity"/>
    <property type="evidence" value="ECO:0007669"/>
    <property type="project" value="UniProtKB-EC"/>
</dbReference>
<dbReference type="GO" id="GO:0051753">
    <property type="term" value="F:mannan synthase activity"/>
    <property type="evidence" value="ECO:0007669"/>
    <property type="project" value="TreeGrafter"/>
</dbReference>
<evidence type="ECO:0000256" key="2">
    <source>
        <dbReference type="ARBA" id="ARBA00022676"/>
    </source>
</evidence>
<dbReference type="Gramene" id="TVU28503">
    <property type="protein sequence ID" value="TVU28503"/>
    <property type="gene ID" value="EJB05_20022"/>
</dbReference>
<keyword evidence="7 14" id="KW-0472">Membrane</keyword>
<evidence type="ECO:0000256" key="13">
    <source>
        <dbReference type="ARBA" id="ARBA00076024"/>
    </source>
</evidence>
<dbReference type="OrthoDB" id="72851at2759"/>
<feature type="transmembrane region" description="Helical" evidence="14">
    <location>
        <begin position="305"/>
        <end position="330"/>
    </location>
</feature>
<keyword evidence="3" id="KW-0808">Transferase</keyword>
<evidence type="ECO:0000256" key="11">
    <source>
        <dbReference type="ARBA" id="ARBA00060879"/>
    </source>
</evidence>
<evidence type="ECO:0000256" key="6">
    <source>
        <dbReference type="ARBA" id="ARBA00023034"/>
    </source>
</evidence>
<evidence type="ECO:0000256" key="14">
    <source>
        <dbReference type="SAM" id="Phobius"/>
    </source>
</evidence>
<dbReference type="SUPFAM" id="SSF53448">
    <property type="entry name" value="Nucleotide-diphospho-sugar transferases"/>
    <property type="match status" value="1"/>
</dbReference>
<evidence type="ECO:0000259" key="15">
    <source>
        <dbReference type="Pfam" id="PF00535"/>
    </source>
</evidence>
<comment type="caution">
    <text evidence="16">The sequence shown here is derived from an EMBL/GenBank/DDBJ whole genome shotgun (WGS) entry which is preliminary data.</text>
</comment>
<keyword evidence="4 14" id="KW-0812">Transmembrane</keyword>
<accession>A0A5J9UXM6</accession>
<proteinExistence type="inferred from homology"/>
<dbReference type="InterPro" id="IPR029044">
    <property type="entry name" value="Nucleotide-diphossugar_trans"/>
</dbReference>
<keyword evidence="2" id="KW-0328">Glycosyltransferase</keyword>
<dbReference type="EMBL" id="RWGY01000011">
    <property type="protein sequence ID" value="TVU28503.1"/>
    <property type="molecule type" value="Genomic_DNA"/>
</dbReference>
<comment type="similarity">
    <text evidence="11">Belongs to the glycosyltransferase 2 family. Plant cellulose synthase-like A subfamily.</text>
</comment>
<dbReference type="PANTHER" id="PTHR32044:SF18">
    <property type="entry name" value="GLUCOMANNAN 4-BETA-MANNOSYLTRANSFERASE 6-RELATED"/>
    <property type="match status" value="1"/>
</dbReference>
<comment type="subcellular location">
    <subcellularLocation>
        <location evidence="1">Golgi apparatus membrane</location>
        <topology evidence="1">Multi-pass membrane protein</topology>
    </subcellularLocation>
</comment>
<keyword evidence="8" id="KW-0961">Cell wall biogenesis/degradation</keyword>
<evidence type="ECO:0000256" key="9">
    <source>
        <dbReference type="ARBA" id="ARBA00051800"/>
    </source>
</evidence>
<sequence>MQGVHALRAIGDAFFRAYEHLLKETFEACRLTWPADRLIVQVLDDSTDAIIKDLVKSECEKWAKEGINIKYETRKDRAGYKAGNLRDGMKHGYVQACEFVAIFDADFQPAPDFLVKTVPFLVHNPTLALVQARWKFVNANDCLLTRMQEITMDYHFKVEQEAGSSLCNFFGFNVQVHQQECQHLGGAEGREGVEEEELLECGEHKQLSSPEAGMIGLLALRASLLDWEFLYVGSIKVLLHGIEQHVRLIAVKTDPKLGVNSELPSTLKAYRSQQHRWSCGPALLFKKMFWEILAAKKVSAWKKFYIIYIFFISRRIVATFFFVFFFSVLLQLHILFPEVRIPAWHLTYIPIALALLSSVGTPRFNGSLHLIILWILFETVITLHRFKAMLIGFSEGGRANEWIVTQKLGNPAELQHGSRRALRSRASCTGYPTQVTLLIYICVDLQQGRLYKTKSRRKFHDDLLPVRMLTMAEPTHKQQIKLVY</sequence>
<evidence type="ECO:0000256" key="5">
    <source>
        <dbReference type="ARBA" id="ARBA00022989"/>
    </source>
</evidence>
<comment type="function">
    <text evidence="10">Probable mannan synthase which consists of a 4-beta-mannosyltransferase activity on mannan using GDP-mannose. The beta-1,4-mannan product is the backbone for galactomannan synthesis by galactomannan galactosyltransferase. Galactomannan is a noncellulosic polysaccharides of plant cell wall.</text>
</comment>
<evidence type="ECO:0000256" key="10">
    <source>
        <dbReference type="ARBA" id="ARBA00056537"/>
    </source>
</evidence>
<organism evidence="16 17">
    <name type="scientific">Eragrostis curvula</name>
    <name type="common">weeping love grass</name>
    <dbReference type="NCBI Taxonomy" id="38414"/>
    <lineage>
        <taxon>Eukaryota</taxon>
        <taxon>Viridiplantae</taxon>
        <taxon>Streptophyta</taxon>
        <taxon>Embryophyta</taxon>
        <taxon>Tracheophyta</taxon>
        <taxon>Spermatophyta</taxon>
        <taxon>Magnoliopsida</taxon>
        <taxon>Liliopsida</taxon>
        <taxon>Poales</taxon>
        <taxon>Poaceae</taxon>
        <taxon>PACMAD clade</taxon>
        <taxon>Chloridoideae</taxon>
        <taxon>Eragrostideae</taxon>
        <taxon>Eragrostidinae</taxon>
        <taxon>Eragrostis</taxon>
    </lineage>
</organism>
<feature type="non-terminal residue" evidence="16">
    <location>
        <position position="1"/>
    </location>
</feature>
<keyword evidence="6" id="KW-0333">Golgi apparatus</keyword>
<dbReference type="Proteomes" id="UP000324897">
    <property type="component" value="Chromosome 1"/>
</dbReference>
<evidence type="ECO:0000256" key="1">
    <source>
        <dbReference type="ARBA" id="ARBA00004653"/>
    </source>
</evidence>
<dbReference type="Gene3D" id="3.90.550.10">
    <property type="entry name" value="Spore Coat Polysaccharide Biosynthesis Protein SpsA, Chain A"/>
    <property type="match status" value="1"/>
</dbReference>
<evidence type="ECO:0000313" key="17">
    <source>
        <dbReference type="Proteomes" id="UP000324897"/>
    </source>
</evidence>
<evidence type="ECO:0000256" key="4">
    <source>
        <dbReference type="ARBA" id="ARBA00022692"/>
    </source>
</evidence>
<evidence type="ECO:0000256" key="12">
    <source>
        <dbReference type="ARBA" id="ARBA00066505"/>
    </source>
</evidence>
<dbReference type="InterPro" id="IPR001173">
    <property type="entry name" value="Glyco_trans_2-like"/>
</dbReference>
<feature type="transmembrane region" description="Helical" evidence="14">
    <location>
        <begin position="366"/>
        <end position="383"/>
    </location>
</feature>
<protein>
    <recommendedName>
        <fullName evidence="12">glucomannan 4-beta-mannosyltransferase</fullName>
        <ecNumber evidence="12">2.4.1.32</ecNumber>
    </recommendedName>
    <alternativeName>
        <fullName evidence="13">Glucomannan synthase</fullName>
    </alternativeName>
</protein>
<feature type="domain" description="Glycosyltransferase 2-like" evidence="15">
    <location>
        <begin position="19"/>
        <end position="161"/>
    </location>
</feature>
<dbReference type="FunFam" id="3.90.550.10:FF:000057">
    <property type="entry name" value="Glycosyltransferase-like protein, family 2"/>
    <property type="match status" value="1"/>
</dbReference>
<evidence type="ECO:0000256" key="7">
    <source>
        <dbReference type="ARBA" id="ARBA00023136"/>
    </source>
</evidence>
<evidence type="ECO:0000256" key="8">
    <source>
        <dbReference type="ARBA" id="ARBA00023316"/>
    </source>
</evidence>
<feature type="transmembrane region" description="Helical" evidence="14">
    <location>
        <begin position="342"/>
        <end position="360"/>
    </location>
</feature>
<dbReference type="EC" id="2.4.1.32" evidence="12"/>
<name>A0A5J9UXM6_9POAL</name>
<dbReference type="AlphaFoldDB" id="A0A5J9UXM6"/>
<dbReference type="GO" id="GO:0071555">
    <property type="term" value="P:cell wall organization"/>
    <property type="evidence" value="ECO:0007669"/>
    <property type="project" value="UniProtKB-KW"/>
</dbReference>
<dbReference type="PANTHER" id="PTHR32044">
    <property type="entry name" value="GLUCOMANNAN 4-BETA-MANNOSYLTRANSFERASE 9"/>
    <property type="match status" value="1"/>
</dbReference>
<evidence type="ECO:0000256" key="3">
    <source>
        <dbReference type="ARBA" id="ARBA00022679"/>
    </source>
</evidence>
<dbReference type="GO" id="GO:0000139">
    <property type="term" value="C:Golgi membrane"/>
    <property type="evidence" value="ECO:0007669"/>
    <property type="project" value="UniProtKB-SubCell"/>
</dbReference>